<organism evidence="2 3">
    <name type="scientific">Chryseolinea lacunae</name>
    <dbReference type="NCBI Taxonomy" id="2801331"/>
    <lineage>
        <taxon>Bacteria</taxon>
        <taxon>Pseudomonadati</taxon>
        <taxon>Bacteroidota</taxon>
        <taxon>Cytophagia</taxon>
        <taxon>Cytophagales</taxon>
        <taxon>Fulvivirgaceae</taxon>
        <taxon>Chryseolinea</taxon>
    </lineage>
</organism>
<dbReference type="CDD" id="cd00143">
    <property type="entry name" value="PP2Cc"/>
    <property type="match status" value="1"/>
</dbReference>
<dbReference type="Gene3D" id="3.60.40.10">
    <property type="entry name" value="PPM-type phosphatase domain"/>
    <property type="match status" value="1"/>
</dbReference>
<proteinExistence type="predicted"/>
<evidence type="ECO:0000259" key="1">
    <source>
        <dbReference type="PROSITE" id="PS51746"/>
    </source>
</evidence>
<dbReference type="SMART" id="SM00332">
    <property type="entry name" value="PP2Cc"/>
    <property type="match status" value="1"/>
</dbReference>
<dbReference type="RefSeq" id="WP_202011311.1">
    <property type="nucleotide sequence ID" value="NZ_JAERRB010000005.1"/>
</dbReference>
<evidence type="ECO:0000313" key="2">
    <source>
        <dbReference type="EMBL" id="MBL0742742.1"/>
    </source>
</evidence>
<evidence type="ECO:0000313" key="3">
    <source>
        <dbReference type="Proteomes" id="UP000613030"/>
    </source>
</evidence>
<accession>A0ABS1KTZ9</accession>
<keyword evidence="3" id="KW-1185">Reference proteome</keyword>
<gene>
    <name evidence="2" type="ORF">JI741_16065</name>
</gene>
<dbReference type="SMART" id="SM00331">
    <property type="entry name" value="PP2C_SIG"/>
    <property type="match status" value="1"/>
</dbReference>
<feature type="domain" description="PPM-type phosphatase" evidence="1">
    <location>
        <begin position="10"/>
        <end position="222"/>
    </location>
</feature>
<dbReference type="InterPro" id="IPR036457">
    <property type="entry name" value="PPM-type-like_dom_sf"/>
</dbReference>
<name>A0ABS1KTZ9_9BACT</name>
<dbReference type="Proteomes" id="UP000613030">
    <property type="component" value="Unassembled WGS sequence"/>
</dbReference>
<dbReference type="SUPFAM" id="SSF81606">
    <property type="entry name" value="PP2C-like"/>
    <property type="match status" value="1"/>
</dbReference>
<dbReference type="PROSITE" id="PS51746">
    <property type="entry name" value="PPM_2"/>
    <property type="match status" value="1"/>
</dbReference>
<protein>
    <submittedName>
        <fullName evidence="2">Protein serine/threonine phosphatase 2C family protein</fullName>
    </submittedName>
</protein>
<comment type="caution">
    <text evidence="2">The sequence shown here is derived from an EMBL/GenBank/DDBJ whole genome shotgun (WGS) entry which is preliminary data.</text>
</comment>
<dbReference type="Pfam" id="PF13672">
    <property type="entry name" value="PP2C_2"/>
    <property type="match status" value="1"/>
</dbReference>
<dbReference type="EMBL" id="JAERRB010000005">
    <property type="protein sequence ID" value="MBL0742742.1"/>
    <property type="molecule type" value="Genomic_DNA"/>
</dbReference>
<dbReference type="InterPro" id="IPR001932">
    <property type="entry name" value="PPM-type_phosphatase-like_dom"/>
</dbReference>
<reference evidence="2 3" key="1">
    <citation type="submission" date="2021-01" db="EMBL/GenBank/DDBJ databases">
        <title>Chryseolinea sp. Jin1 Genome sequencing and assembly.</title>
        <authorList>
            <person name="Kim I."/>
        </authorList>
    </citation>
    <scope>NUCLEOTIDE SEQUENCE [LARGE SCALE GENOMIC DNA]</scope>
    <source>
        <strain evidence="2 3">Jin1</strain>
    </source>
</reference>
<sequence length="222" mass="25465">MAENVKRDKNFFALSLKGIGRLQNQDARLVIQSEMYDVFAVFDGVGSAKNAKKATQMAAMFIRKYHERFLHERIRLSAMIAECNDYIVASNLIEPFSTVCIVVILKHSEDVFYISVGDSRIYLVTNQYIEQISKDDKVSDSNVLNKCLGMAELGHGDFEQKRFRLERGFLALCTDGFYSLMEKNKLLFFNVLNKKRPSTIRENLRKMIKGNNLDDATLLVIK</sequence>